<comment type="caution">
    <text evidence="1">The sequence shown here is derived from an EMBL/GenBank/DDBJ whole genome shotgun (WGS) entry which is preliminary data.</text>
</comment>
<accession>A0A0F9S2I6</accession>
<evidence type="ECO:0000313" key="1">
    <source>
        <dbReference type="EMBL" id="KKN23563.1"/>
    </source>
</evidence>
<name>A0A0F9S2I6_9ZZZZ</name>
<dbReference type="EMBL" id="LAZR01002959">
    <property type="protein sequence ID" value="KKN23563.1"/>
    <property type="molecule type" value="Genomic_DNA"/>
</dbReference>
<organism evidence="1">
    <name type="scientific">marine sediment metagenome</name>
    <dbReference type="NCBI Taxonomy" id="412755"/>
    <lineage>
        <taxon>unclassified sequences</taxon>
        <taxon>metagenomes</taxon>
        <taxon>ecological metagenomes</taxon>
    </lineage>
</organism>
<gene>
    <name evidence="1" type="ORF">LCGC14_0903780</name>
</gene>
<sequence length="89" mass="10621">MFNILEIREYDGASFSKKFAPVKLLKTSRRRIIRSYFLRHGIILSHNETLRIFEHNGIKYALKHLRDKNPNWGTATLTVMRLPDDFKFQ</sequence>
<protein>
    <submittedName>
        <fullName evidence="1">Uncharacterized protein</fullName>
    </submittedName>
</protein>
<dbReference type="AlphaFoldDB" id="A0A0F9S2I6"/>
<proteinExistence type="predicted"/>
<reference evidence="1" key="1">
    <citation type="journal article" date="2015" name="Nature">
        <title>Complex archaea that bridge the gap between prokaryotes and eukaryotes.</title>
        <authorList>
            <person name="Spang A."/>
            <person name="Saw J.H."/>
            <person name="Jorgensen S.L."/>
            <person name="Zaremba-Niedzwiedzka K."/>
            <person name="Martijn J."/>
            <person name="Lind A.E."/>
            <person name="van Eijk R."/>
            <person name="Schleper C."/>
            <person name="Guy L."/>
            <person name="Ettema T.J."/>
        </authorList>
    </citation>
    <scope>NUCLEOTIDE SEQUENCE</scope>
</reference>